<comment type="caution">
    <text evidence="1">The sequence shown here is derived from an EMBL/GenBank/DDBJ whole genome shotgun (WGS) entry which is preliminary data.</text>
</comment>
<feature type="non-terminal residue" evidence="1">
    <location>
        <position position="1"/>
    </location>
</feature>
<name>A0A8S2SBZ3_9BILA</name>
<organism evidence="1 2">
    <name type="scientific">Rotaria magnacalcarata</name>
    <dbReference type="NCBI Taxonomy" id="392030"/>
    <lineage>
        <taxon>Eukaryota</taxon>
        <taxon>Metazoa</taxon>
        <taxon>Spiralia</taxon>
        <taxon>Gnathifera</taxon>
        <taxon>Rotifera</taxon>
        <taxon>Eurotatoria</taxon>
        <taxon>Bdelloidea</taxon>
        <taxon>Philodinida</taxon>
        <taxon>Philodinidae</taxon>
        <taxon>Rotaria</taxon>
    </lineage>
</organism>
<evidence type="ECO:0000313" key="2">
    <source>
        <dbReference type="Proteomes" id="UP000681720"/>
    </source>
</evidence>
<dbReference type="Proteomes" id="UP000681720">
    <property type="component" value="Unassembled WGS sequence"/>
</dbReference>
<proteinExistence type="predicted"/>
<gene>
    <name evidence="1" type="ORF">GIL414_LOCUS21315</name>
</gene>
<protein>
    <submittedName>
        <fullName evidence="1">Uncharacterized protein</fullName>
    </submittedName>
</protein>
<dbReference type="AlphaFoldDB" id="A0A8S2SBZ3"/>
<evidence type="ECO:0000313" key="1">
    <source>
        <dbReference type="EMBL" id="CAF4193593.1"/>
    </source>
</evidence>
<dbReference type="EMBL" id="CAJOBJ010017600">
    <property type="protein sequence ID" value="CAF4193593.1"/>
    <property type="molecule type" value="Genomic_DNA"/>
</dbReference>
<reference evidence="1" key="1">
    <citation type="submission" date="2021-02" db="EMBL/GenBank/DDBJ databases">
        <authorList>
            <person name="Nowell W R."/>
        </authorList>
    </citation>
    <scope>NUCLEOTIDE SEQUENCE</scope>
</reference>
<sequence length="101" mass="11437">MVNIVQYYLYEVSTIIHSITLAQQLYTTGLTSTLCRLANFRQHNRTLNFVKSLTVPTSNLPSMLIAIRETLAKRTCDDTIPPLTVQQTVPEPIPTRMTSIE</sequence>
<accession>A0A8S2SBZ3</accession>